<dbReference type="CDD" id="cd04496">
    <property type="entry name" value="SSB_OBF"/>
    <property type="match status" value="1"/>
</dbReference>
<comment type="caution">
    <text evidence="2">Lacks conserved residue(s) required for the propagation of feature annotation.</text>
</comment>
<evidence type="ECO:0000256" key="1">
    <source>
        <dbReference type="ARBA" id="ARBA00023125"/>
    </source>
</evidence>
<evidence type="ECO:0000313" key="5">
    <source>
        <dbReference type="Proteomes" id="UP000721415"/>
    </source>
</evidence>
<dbReference type="PROSITE" id="PS50935">
    <property type="entry name" value="SSB"/>
    <property type="match status" value="1"/>
</dbReference>
<dbReference type="InterPro" id="IPR000424">
    <property type="entry name" value="Primosome_PriB/ssb"/>
</dbReference>
<dbReference type="Pfam" id="PF00436">
    <property type="entry name" value="SSB"/>
    <property type="match status" value="1"/>
</dbReference>
<dbReference type="PANTHER" id="PTHR10302">
    <property type="entry name" value="SINGLE-STRANDED DNA-BINDING PROTEIN"/>
    <property type="match status" value="1"/>
</dbReference>
<dbReference type="GO" id="GO:0003677">
    <property type="term" value="F:DNA binding"/>
    <property type="evidence" value="ECO:0007669"/>
    <property type="project" value="UniProtKB-KW"/>
</dbReference>
<sequence length="138" mass="15757">MNQVILVGRICRELEIKKVGEDRHVVNNVLAVNRTYKDRNGDSITDFIPFVAWNTLAKLLMRYACKGQRVVLAGGMQSRKYTDSAGKEVYVIECNVNEITLLDKPHHRKIGEGEGMNLDRDEMTLPQEVVEEVIEKIK</sequence>
<name>A0ABS0LQS1_9LACT</name>
<proteinExistence type="inferred from homology"/>
<accession>A0ABS0LQS1</accession>
<comment type="subunit">
    <text evidence="2">Homotetramer.</text>
</comment>
<dbReference type="NCBIfam" id="TIGR00621">
    <property type="entry name" value="ssb"/>
    <property type="match status" value="1"/>
</dbReference>
<comment type="caution">
    <text evidence="4">The sequence shown here is derived from an EMBL/GenBank/DDBJ whole genome shotgun (WGS) entry which is preliminary data.</text>
</comment>
<dbReference type="EMBL" id="JACBXQ010000003">
    <property type="protein sequence ID" value="MBG9986504.1"/>
    <property type="molecule type" value="Genomic_DNA"/>
</dbReference>
<gene>
    <name evidence="4" type="ORF">HZY91_06295</name>
</gene>
<protein>
    <recommendedName>
        <fullName evidence="2 3">Single-stranded DNA-binding protein</fullName>
        <shortName evidence="2">SSB</shortName>
    </recommendedName>
</protein>
<dbReference type="Proteomes" id="UP000721415">
    <property type="component" value="Unassembled WGS sequence"/>
</dbReference>
<dbReference type="SUPFAM" id="SSF50249">
    <property type="entry name" value="Nucleic acid-binding proteins"/>
    <property type="match status" value="1"/>
</dbReference>
<keyword evidence="1 2" id="KW-0238">DNA-binding</keyword>
<dbReference type="HAMAP" id="MF_00984">
    <property type="entry name" value="SSB"/>
    <property type="match status" value="1"/>
</dbReference>
<reference evidence="4 5" key="1">
    <citation type="submission" date="2020-07" db="EMBL/GenBank/DDBJ databases">
        <title>Facklamia lactis sp. nov., isolated from raw milk.</title>
        <authorList>
            <person name="Doll E.V."/>
            <person name="Huptas C."/>
            <person name="Staib L."/>
            <person name="Wenning M."/>
            <person name="Scherer S."/>
        </authorList>
    </citation>
    <scope>NUCLEOTIDE SEQUENCE [LARGE SCALE GENOMIC DNA]</scope>
    <source>
        <strain evidence="4 5">DSM 111018</strain>
    </source>
</reference>
<evidence type="ECO:0000256" key="2">
    <source>
        <dbReference type="HAMAP-Rule" id="MF_00984"/>
    </source>
</evidence>
<dbReference type="RefSeq" id="WP_197115419.1">
    <property type="nucleotide sequence ID" value="NZ_JACBXQ010000003.1"/>
</dbReference>
<organism evidence="4 5">
    <name type="scientific">Facklamia lactis</name>
    <dbReference type="NCBI Taxonomy" id="2749967"/>
    <lineage>
        <taxon>Bacteria</taxon>
        <taxon>Bacillati</taxon>
        <taxon>Bacillota</taxon>
        <taxon>Bacilli</taxon>
        <taxon>Lactobacillales</taxon>
        <taxon>Aerococcaceae</taxon>
        <taxon>Facklamia</taxon>
    </lineage>
</organism>
<dbReference type="InterPro" id="IPR012340">
    <property type="entry name" value="NA-bd_OB-fold"/>
</dbReference>
<dbReference type="PANTHER" id="PTHR10302:SF27">
    <property type="entry name" value="SINGLE-STRANDED DNA-BINDING PROTEIN"/>
    <property type="match status" value="1"/>
</dbReference>
<dbReference type="Gene3D" id="2.40.50.140">
    <property type="entry name" value="Nucleic acid-binding proteins"/>
    <property type="match status" value="1"/>
</dbReference>
<keyword evidence="5" id="KW-1185">Reference proteome</keyword>
<dbReference type="InterPro" id="IPR011344">
    <property type="entry name" value="ssDNA-bd"/>
</dbReference>
<evidence type="ECO:0000256" key="3">
    <source>
        <dbReference type="RuleBase" id="RU000524"/>
    </source>
</evidence>
<evidence type="ECO:0000313" key="4">
    <source>
        <dbReference type="EMBL" id="MBG9986504.1"/>
    </source>
</evidence>